<dbReference type="Proteomes" id="UP000037069">
    <property type="component" value="Unassembled WGS sequence"/>
</dbReference>
<keyword evidence="13" id="KW-1185">Reference proteome</keyword>
<name>A0A0L0C7K8_LUCCU</name>
<comment type="similarity">
    <text evidence="2">Belongs to the VPS18 family.</text>
</comment>
<dbReference type="GO" id="GO:0008333">
    <property type="term" value="P:endosome to lysosome transport"/>
    <property type="evidence" value="ECO:0007669"/>
    <property type="project" value="TreeGrafter"/>
</dbReference>
<feature type="repeat" description="CHCR" evidence="8">
    <location>
        <begin position="623"/>
        <end position="789"/>
    </location>
</feature>
<evidence type="ECO:0000256" key="4">
    <source>
        <dbReference type="ARBA" id="ARBA00022723"/>
    </source>
</evidence>
<dbReference type="EMBL" id="JRES01000902">
    <property type="protein sequence ID" value="KNC27394.1"/>
    <property type="molecule type" value="Genomic_DNA"/>
</dbReference>
<dbReference type="GO" id="GO:0030674">
    <property type="term" value="F:protein-macromolecule adaptor activity"/>
    <property type="evidence" value="ECO:0007669"/>
    <property type="project" value="TreeGrafter"/>
</dbReference>
<dbReference type="GO" id="GO:0006904">
    <property type="term" value="P:vesicle docking involved in exocytosis"/>
    <property type="evidence" value="ECO:0007669"/>
    <property type="project" value="TreeGrafter"/>
</dbReference>
<evidence type="ECO:0000256" key="6">
    <source>
        <dbReference type="ARBA" id="ARBA00022833"/>
    </source>
</evidence>
<dbReference type="InterPro" id="IPR007810">
    <property type="entry name" value="Pep3/Vps18_beta-prop"/>
</dbReference>
<keyword evidence="9" id="KW-0175">Coiled coil</keyword>
<protein>
    <recommendedName>
        <fullName evidence="3">Vacuolar protein sorting-associated protein 18 homolog</fullName>
    </recommendedName>
</protein>
<keyword evidence="6" id="KW-0862">Zinc</keyword>
<dbReference type="GO" id="GO:0006886">
    <property type="term" value="P:intracellular protein transport"/>
    <property type="evidence" value="ECO:0007669"/>
    <property type="project" value="UniProtKB-UniRule"/>
</dbReference>
<dbReference type="GO" id="GO:0030897">
    <property type="term" value="C:HOPS complex"/>
    <property type="evidence" value="ECO:0007669"/>
    <property type="project" value="TreeGrafter"/>
</dbReference>
<dbReference type="PANTHER" id="PTHR23323">
    <property type="entry name" value="VACUOLAR PROTEIN SORTING-ASSOCIATED PROTEIN"/>
    <property type="match status" value="1"/>
</dbReference>
<dbReference type="OrthoDB" id="1845386at2759"/>
<dbReference type="GO" id="GO:0008270">
    <property type="term" value="F:zinc ion binding"/>
    <property type="evidence" value="ECO:0007669"/>
    <property type="project" value="UniProtKB-KW"/>
</dbReference>
<gene>
    <name evidence="12" type="ORF">FF38_06495</name>
</gene>
<dbReference type="GO" id="GO:0031902">
    <property type="term" value="C:late endosome membrane"/>
    <property type="evidence" value="ECO:0007669"/>
    <property type="project" value="UniProtKB-SubCell"/>
</dbReference>
<comment type="caution">
    <text evidence="12">The sequence shown here is derived from an EMBL/GenBank/DDBJ whole genome shotgun (WGS) entry which is preliminary data.</text>
</comment>
<sequence>MASNVEEPEDKYDILNIPLAKPKFLDPIPNDETGCSKTDNDETPIFSKRKMILRIPQQYTGEFMHLTVCKNWLVCLLKAPQPSTEVTLLRFFLPRALPPGEISLEKYLAGYKIGKLFLDPTGHHTLISLIPKSPGLSADFLYINGNGPKVRRIEKFKDHEITAVAFNKTYGTESSTGPILLGTSKGLIFETELTLEADKPSYRKQVYDLGLGRPKYPITGLEFNKVPNSNQYIVVATAPDYIFTFQETLRPEEKSLQPIFNSYINGTQSHGYEEAKTDLNYSVLRFYGPANEKFPTNWGWLCGSGLRHGEVAQSFITDEKFLQGDDLIPLNKDLEQRRHLSYEEKRLNVPRSFVLTQYHALLMYHDHITGICLLNQSIVYEEYFHEQMGKLLNILRDPFTGNIYVYTEKMIFNFKIVDEHRNIWQIYLNMGLYEMAEIHAIDDDSLNKILETKANKAFEDKNYTEAAQIYADTQLAFEEICLKFIDLEDKRPIITYVKKKLDKLPADADEPLLIMVVWLIDLYLTQINYPGRSKELKQEWQAEYDEFMQHFSVIKCVRANRADIQQLIAQHADPHNLAQFAIANEDYEEVIEQHIGADKYLDALHILQRQKNIDLYYKYCPVLMEQIPKETVEALMAQGRKFQISKLIPSLIAIDSDLHIAEITKYLEYCIYNLGETNQAIHNFLLRLYAEHQPNKVLKYLENEGHDTTLIHYDIHYALSICIDFGAKPACVFLYCLLELWSAAVEMSLEFDLKLAKETASKAKDDEIKRKLWLKIAFHEIKDNNDVKKALELLKECDLLKIEDLLPFFSDFEKIDDFKEPICESLKEYNQKIQELQHDMEECSKQADRVREDLQNIRKSCIRIEANDVCNNCDTFLLVKPFFIFGCSHKFHADCLEKLVVPLLSSEKSRKLTMLKQQLETMLTQSAAMGENSSATQKKRDQLKGDIEDIIAADCVYCGLMIETIDQAFVEDWDQVNVDWE</sequence>
<dbReference type="STRING" id="7375.A0A0L0C7K8"/>
<dbReference type="Pfam" id="PF26148">
    <property type="entry name" value="VPS18_RING_C"/>
    <property type="match status" value="1"/>
</dbReference>
<evidence type="ECO:0000256" key="9">
    <source>
        <dbReference type="SAM" id="Coils"/>
    </source>
</evidence>
<evidence type="ECO:0000256" key="7">
    <source>
        <dbReference type="ARBA" id="ARBA00023136"/>
    </source>
</evidence>
<dbReference type="InterPro" id="IPR055358">
    <property type="entry name" value="CHCR"/>
</dbReference>
<dbReference type="InterPro" id="IPR058919">
    <property type="entry name" value="Pep3/Vps18_RING_C"/>
</dbReference>
<dbReference type="Pfam" id="PF00637">
    <property type="entry name" value="Clathrin"/>
    <property type="match status" value="1"/>
</dbReference>
<accession>A0A0L0C7K8</accession>
<evidence type="ECO:0000259" key="10">
    <source>
        <dbReference type="Pfam" id="PF05131"/>
    </source>
</evidence>
<organism evidence="12 13">
    <name type="scientific">Lucilia cuprina</name>
    <name type="common">Green bottle fly</name>
    <name type="synonym">Australian sheep blowfly</name>
    <dbReference type="NCBI Taxonomy" id="7375"/>
    <lineage>
        <taxon>Eukaryota</taxon>
        <taxon>Metazoa</taxon>
        <taxon>Ecdysozoa</taxon>
        <taxon>Arthropoda</taxon>
        <taxon>Hexapoda</taxon>
        <taxon>Insecta</taxon>
        <taxon>Pterygota</taxon>
        <taxon>Neoptera</taxon>
        <taxon>Endopterygota</taxon>
        <taxon>Diptera</taxon>
        <taxon>Brachycera</taxon>
        <taxon>Muscomorpha</taxon>
        <taxon>Oestroidea</taxon>
        <taxon>Calliphoridae</taxon>
        <taxon>Luciliinae</taxon>
        <taxon>Lucilia</taxon>
    </lineage>
</organism>
<dbReference type="GO" id="GO:0007032">
    <property type="term" value="P:endosome organization"/>
    <property type="evidence" value="ECO:0007669"/>
    <property type="project" value="TreeGrafter"/>
</dbReference>
<dbReference type="Pfam" id="PF05131">
    <property type="entry name" value="Pep3_Vps18"/>
    <property type="match status" value="1"/>
</dbReference>
<evidence type="ECO:0000256" key="5">
    <source>
        <dbReference type="ARBA" id="ARBA00022771"/>
    </source>
</evidence>
<evidence type="ECO:0000313" key="13">
    <source>
        <dbReference type="Proteomes" id="UP000037069"/>
    </source>
</evidence>
<dbReference type="PROSITE" id="PS50236">
    <property type="entry name" value="CHCR"/>
    <property type="match status" value="1"/>
</dbReference>
<feature type="domain" description="Pep3/Vps18 beta-propeller" evidence="10">
    <location>
        <begin position="44"/>
        <end position="416"/>
    </location>
</feature>
<evidence type="ECO:0000256" key="2">
    <source>
        <dbReference type="ARBA" id="ARBA00010454"/>
    </source>
</evidence>
<keyword evidence="5" id="KW-0863">Zinc-finger</keyword>
<comment type="subcellular location">
    <subcellularLocation>
        <location evidence="1">Late endosome membrane</location>
        <topology evidence="1">Peripheral membrane protein</topology>
        <orientation evidence="1">Cytoplasmic side</orientation>
    </subcellularLocation>
</comment>
<dbReference type="AlphaFoldDB" id="A0A0L0C7K8"/>
<evidence type="ECO:0000256" key="3">
    <source>
        <dbReference type="ARBA" id="ARBA00017338"/>
    </source>
</evidence>
<dbReference type="GO" id="GO:0007040">
    <property type="term" value="P:lysosome organization"/>
    <property type="evidence" value="ECO:0007669"/>
    <property type="project" value="TreeGrafter"/>
</dbReference>
<dbReference type="InterPro" id="IPR000547">
    <property type="entry name" value="Clathrin_H-chain/VPS_repeat"/>
</dbReference>
<proteinExistence type="inferred from homology"/>
<dbReference type="GO" id="GO:0048284">
    <property type="term" value="P:organelle fusion"/>
    <property type="evidence" value="ECO:0007669"/>
    <property type="project" value="TreeGrafter"/>
</dbReference>
<keyword evidence="4" id="KW-0479">Metal-binding</keyword>
<feature type="coiled-coil region" evidence="9">
    <location>
        <begin position="826"/>
        <end position="860"/>
    </location>
</feature>
<keyword evidence="7" id="KW-0472">Membrane</keyword>
<evidence type="ECO:0000256" key="8">
    <source>
        <dbReference type="PROSITE-ProRule" id="PRU01006"/>
    </source>
</evidence>
<dbReference type="PANTHER" id="PTHR23323:SF26">
    <property type="entry name" value="VACUOLAR PROTEIN SORTING-ASSOCIATED PROTEIN 18 HOMOLOG"/>
    <property type="match status" value="1"/>
</dbReference>
<evidence type="ECO:0000259" key="11">
    <source>
        <dbReference type="Pfam" id="PF26148"/>
    </source>
</evidence>
<evidence type="ECO:0000256" key="1">
    <source>
        <dbReference type="ARBA" id="ARBA00004492"/>
    </source>
</evidence>
<evidence type="ECO:0000313" key="12">
    <source>
        <dbReference type="EMBL" id="KNC27394.1"/>
    </source>
</evidence>
<feature type="domain" description="Pep3/Vps18 RING C-terminal" evidence="11">
    <location>
        <begin position="865"/>
        <end position="959"/>
    </location>
</feature>
<dbReference type="OMA" id="WIQREKW"/>
<reference evidence="12 13" key="1">
    <citation type="journal article" date="2015" name="Nat. Commun.">
        <title>Lucilia cuprina genome unlocks parasitic fly biology to underpin future interventions.</title>
        <authorList>
            <person name="Anstead C.A."/>
            <person name="Korhonen P.K."/>
            <person name="Young N.D."/>
            <person name="Hall R.S."/>
            <person name="Jex A.R."/>
            <person name="Murali S.C."/>
            <person name="Hughes D.S."/>
            <person name="Lee S.F."/>
            <person name="Perry T."/>
            <person name="Stroehlein A.J."/>
            <person name="Ansell B.R."/>
            <person name="Breugelmans B."/>
            <person name="Hofmann A."/>
            <person name="Qu J."/>
            <person name="Dugan S."/>
            <person name="Lee S.L."/>
            <person name="Chao H."/>
            <person name="Dinh H."/>
            <person name="Han Y."/>
            <person name="Doddapaneni H.V."/>
            <person name="Worley K.C."/>
            <person name="Muzny D.M."/>
            <person name="Ioannidis P."/>
            <person name="Waterhouse R.M."/>
            <person name="Zdobnov E.M."/>
            <person name="James P.J."/>
            <person name="Bagnall N.H."/>
            <person name="Kotze A.C."/>
            <person name="Gibbs R.A."/>
            <person name="Richards S."/>
            <person name="Batterham P."/>
            <person name="Gasser R.B."/>
        </authorList>
    </citation>
    <scope>NUCLEOTIDE SEQUENCE [LARGE SCALE GENOMIC DNA]</scope>
    <source>
        <strain evidence="12 13">LS</strain>
        <tissue evidence="12">Full body</tissue>
    </source>
</reference>